<dbReference type="CDD" id="cd19975">
    <property type="entry name" value="PBP1_CcpA-like"/>
    <property type="match status" value="1"/>
</dbReference>
<dbReference type="InterPro" id="IPR000843">
    <property type="entry name" value="HTH_LacI"/>
</dbReference>
<evidence type="ECO:0000313" key="6">
    <source>
        <dbReference type="Proteomes" id="UP000339690"/>
    </source>
</evidence>
<dbReference type="Pfam" id="PF00356">
    <property type="entry name" value="LacI"/>
    <property type="match status" value="1"/>
</dbReference>
<dbReference type="PROSITE" id="PS00356">
    <property type="entry name" value="HTH_LACI_1"/>
    <property type="match status" value="1"/>
</dbReference>
<dbReference type="RefSeq" id="WP_153792767.1">
    <property type="nucleotide sequence ID" value="NZ_CP045915.1"/>
</dbReference>
<dbReference type="InterPro" id="IPR046335">
    <property type="entry name" value="LacI/GalR-like_sensor"/>
</dbReference>
<feature type="domain" description="HTH lacI-type" evidence="4">
    <location>
        <begin position="3"/>
        <end position="57"/>
    </location>
</feature>
<gene>
    <name evidence="5" type="ORF">GI584_22975</name>
</gene>
<dbReference type="GO" id="GO:0000976">
    <property type="term" value="F:transcription cis-regulatory region binding"/>
    <property type="evidence" value="ECO:0007669"/>
    <property type="project" value="TreeGrafter"/>
</dbReference>
<dbReference type="Gene3D" id="1.10.260.40">
    <property type="entry name" value="lambda repressor-like DNA-binding domains"/>
    <property type="match status" value="1"/>
</dbReference>
<dbReference type="Proteomes" id="UP000339690">
    <property type="component" value="Chromosome"/>
</dbReference>
<dbReference type="PROSITE" id="PS50932">
    <property type="entry name" value="HTH_LACI_2"/>
    <property type="match status" value="1"/>
</dbReference>
<evidence type="ECO:0000313" key="5">
    <source>
        <dbReference type="EMBL" id="QGH36741.1"/>
    </source>
</evidence>
<dbReference type="SMART" id="SM00354">
    <property type="entry name" value="HTH_LACI"/>
    <property type="match status" value="1"/>
</dbReference>
<dbReference type="KEGG" id="grc:GI584_22975"/>
<evidence type="ECO:0000256" key="1">
    <source>
        <dbReference type="ARBA" id="ARBA00023015"/>
    </source>
</evidence>
<accession>A0A5Q2TR98</accession>
<dbReference type="Gene3D" id="3.40.50.2300">
    <property type="match status" value="2"/>
</dbReference>
<keyword evidence="6" id="KW-1185">Reference proteome</keyword>
<dbReference type="SUPFAM" id="SSF53822">
    <property type="entry name" value="Periplasmic binding protein-like I"/>
    <property type="match status" value="1"/>
</dbReference>
<dbReference type="GO" id="GO:0003700">
    <property type="term" value="F:DNA-binding transcription factor activity"/>
    <property type="evidence" value="ECO:0007669"/>
    <property type="project" value="TreeGrafter"/>
</dbReference>
<keyword evidence="2 5" id="KW-0238">DNA-binding</keyword>
<keyword evidence="3" id="KW-0804">Transcription</keyword>
<dbReference type="PRINTS" id="PR00036">
    <property type="entry name" value="HTHLACI"/>
</dbReference>
<evidence type="ECO:0000256" key="3">
    <source>
        <dbReference type="ARBA" id="ARBA00023163"/>
    </source>
</evidence>
<dbReference type="CDD" id="cd01392">
    <property type="entry name" value="HTH_LacI"/>
    <property type="match status" value="1"/>
</dbReference>
<dbReference type="EMBL" id="CP045915">
    <property type="protein sequence ID" value="QGH36741.1"/>
    <property type="molecule type" value="Genomic_DNA"/>
</dbReference>
<dbReference type="Pfam" id="PF13377">
    <property type="entry name" value="Peripla_BP_3"/>
    <property type="match status" value="1"/>
</dbReference>
<dbReference type="InterPro" id="IPR010982">
    <property type="entry name" value="Lambda_DNA-bd_dom_sf"/>
</dbReference>
<organism evidence="5 6">
    <name type="scientific">Gracilibacillus salitolerans</name>
    <dbReference type="NCBI Taxonomy" id="2663022"/>
    <lineage>
        <taxon>Bacteria</taxon>
        <taxon>Bacillati</taxon>
        <taxon>Bacillota</taxon>
        <taxon>Bacilli</taxon>
        <taxon>Bacillales</taxon>
        <taxon>Bacillaceae</taxon>
        <taxon>Gracilibacillus</taxon>
    </lineage>
</organism>
<dbReference type="SUPFAM" id="SSF47413">
    <property type="entry name" value="lambda repressor-like DNA-binding domains"/>
    <property type="match status" value="1"/>
</dbReference>
<dbReference type="AlphaFoldDB" id="A0A5Q2TR98"/>
<evidence type="ECO:0000256" key="2">
    <source>
        <dbReference type="ARBA" id="ARBA00023125"/>
    </source>
</evidence>
<name>A0A5Q2TR98_9BACI</name>
<evidence type="ECO:0000259" key="4">
    <source>
        <dbReference type="PROSITE" id="PS50932"/>
    </source>
</evidence>
<keyword evidence="1" id="KW-0805">Transcription regulation</keyword>
<dbReference type="PANTHER" id="PTHR30146:SF109">
    <property type="entry name" value="HTH-TYPE TRANSCRIPTIONAL REGULATOR GALS"/>
    <property type="match status" value="1"/>
</dbReference>
<dbReference type="InterPro" id="IPR028082">
    <property type="entry name" value="Peripla_BP_I"/>
</dbReference>
<reference evidence="5 6" key="1">
    <citation type="submission" date="2019-11" db="EMBL/GenBank/DDBJ databases">
        <title>Gracilibacillus salitolerans sp. nov., a moderate halophile isolated from a saline soil in northwest China.</title>
        <authorList>
            <person name="Gan L."/>
        </authorList>
    </citation>
    <scope>NUCLEOTIDE SEQUENCE [LARGE SCALE GENOMIC DNA]</scope>
    <source>
        <strain evidence="5 6">SCU50</strain>
    </source>
</reference>
<proteinExistence type="predicted"/>
<sequence>MTITIKDVAKKANVSIATVSRILNNKPGYSKETEKKVLQVIEELGYHPNGIARGLISKRTHTIGVLVPEISSMLMSEFINGIEHATHEYGSSVIVCHTESQGQKTRQYLQVLKEKQIDGIVFTSEILKEDYYQLIKDMNIPMVLLSTESFDFPVPYVKVSDRRAAYSATEYLIKKGHRKIGMISGRRGDIIAGQPRIDGFMEAMRAHQLPVKEEWVVPEGFRFEDGVNGFHKLIYEFPEITAVFAASDEVALGVLSAAYKMNIRVPKQLSVIGYDNLRIAEMSTPPLTTVAQPLEEMGKKAAELVFEMMETSRPVESRIFPHEIVERQSVKELS</sequence>
<dbReference type="PANTHER" id="PTHR30146">
    <property type="entry name" value="LACI-RELATED TRANSCRIPTIONAL REPRESSOR"/>
    <property type="match status" value="1"/>
</dbReference>
<protein>
    <submittedName>
        <fullName evidence="5">LacI family DNA-binding transcriptional regulator</fullName>
    </submittedName>
</protein>